<organism evidence="3">
    <name type="scientific">Sesamum calycinum</name>
    <dbReference type="NCBI Taxonomy" id="2727403"/>
    <lineage>
        <taxon>Eukaryota</taxon>
        <taxon>Viridiplantae</taxon>
        <taxon>Streptophyta</taxon>
        <taxon>Embryophyta</taxon>
        <taxon>Tracheophyta</taxon>
        <taxon>Spermatophyta</taxon>
        <taxon>Magnoliopsida</taxon>
        <taxon>eudicotyledons</taxon>
        <taxon>Gunneridae</taxon>
        <taxon>Pentapetalae</taxon>
        <taxon>asterids</taxon>
        <taxon>lamiids</taxon>
        <taxon>Lamiales</taxon>
        <taxon>Pedaliaceae</taxon>
        <taxon>Sesamum</taxon>
    </lineage>
</organism>
<dbReference type="AlphaFoldDB" id="A0AAW2SUR3"/>
<dbReference type="GO" id="GO:0016740">
    <property type="term" value="F:transferase activity"/>
    <property type="evidence" value="ECO:0007669"/>
    <property type="project" value="UniProtKB-KW"/>
</dbReference>
<dbReference type="InterPro" id="IPR023213">
    <property type="entry name" value="CAT-like_dom_sf"/>
</dbReference>
<evidence type="ECO:0000256" key="1">
    <source>
        <dbReference type="ARBA" id="ARBA00009861"/>
    </source>
</evidence>
<evidence type="ECO:0000313" key="3">
    <source>
        <dbReference type="EMBL" id="KAL0396351.1"/>
    </source>
</evidence>
<proteinExistence type="inferred from homology"/>
<accession>A0AAW2SUR3</accession>
<dbReference type="PANTHER" id="PTHR31147:SF66">
    <property type="entry name" value="OS05G0315700 PROTEIN"/>
    <property type="match status" value="1"/>
</dbReference>
<reference evidence="3" key="1">
    <citation type="submission" date="2020-06" db="EMBL/GenBank/DDBJ databases">
        <authorList>
            <person name="Li T."/>
            <person name="Hu X."/>
            <person name="Zhang T."/>
            <person name="Song X."/>
            <person name="Zhang H."/>
            <person name="Dai N."/>
            <person name="Sheng W."/>
            <person name="Hou X."/>
            <person name="Wei L."/>
        </authorList>
    </citation>
    <scope>NUCLEOTIDE SEQUENCE</scope>
    <source>
        <strain evidence="3">KEN8</strain>
        <tissue evidence="3">Leaf</tissue>
    </source>
</reference>
<evidence type="ECO:0000256" key="2">
    <source>
        <dbReference type="ARBA" id="ARBA00022679"/>
    </source>
</evidence>
<dbReference type="Gene3D" id="3.30.559.10">
    <property type="entry name" value="Chloramphenicol acetyltransferase-like domain"/>
    <property type="match status" value="2"/>
</dbReference>
<reference evidence="3" key="2">
    <citation type="journal article" date="2024" name="Plant">
        <title>Genomic evolution and insights into agronomic trait innovations of Sesamum species.</title>
        <authorList>
            <person name="Miao H."/>
            <person name="Wang L."/>
            <person name="Qu L."/>
            <person name="Liu H."/>
            <person name="Sun Y."/>
            <person name="Le M."/>
            <person name="Wang Q."/>
            <person name="Wei S."/>
            <person name="Zheng Y."/>
            <person name="Lin W."/>
            <person name="Duan Y."/>
            <person name="Cao H."/>
            <person name="Xiong S."/>
            <person name="Wang X."/>
            <person name="Wei L."/>
            <person name="Li C."/>
            <person name="Ma Q."/>
            <person name="Ju M."/>
            <person name="Zhao R."/>
            <person name="Li G."/>
            <person name="Mu C."/>
            <person name="Tian Q."/>
            <person name="Mei H."/>
            <person name="Zhang T."/>
            <person name="Gao T."/>
            <person name="Zhang H."/>
        </authorList>
    </citation>
    <scope>NUCLEOTIDE SEQUENCE</scope>
    <source>
        <strain evidence="3">KEN8</strain>
    </source>
</reference>
<protein>
    <submittedName>
        <fullName evidence="3">Benzyl alcohol O-benzoyltransferase</fullName>
    </submittedName>
</protein>
<gene>
    <name evidence="3" type="ORF">Scaly_0083500</name>
</gene>
<comment type="similarity">
    <text evidence="1">Belongs to the plant acyltransferase family.</text>
</comment>
<sequence length="448" mass="49602">MRLKCGGFILALCVNHTISDGFGLFQFAYVVAEFDHGVEIPSVRPVWQRHLLNARDLPHSYMHHEYENILETNKTLIPLDNMTIQPPLPAGYYGNAIATPVAISIAINLCKQPLDFTLELAMKAKSKIIEDYIKSVADLMVIKGRPHFTVVRTYAVSDVTHVGSDNLDYGWGTPAYGGPTKSSVCLGLLTFHIPFKNNKGERGKLVPVCLPVNAMKVFVKELETMVKRDDDTDLGDAGKSSIFTDSKLVFDDVIAFAIWMTSLHSSSFFPAARAYMVMPLPNIQHVACLHPCDLNCRNDPFTLLEKILNGYLTLSISVRQTHRPQALLVKMSSSLMADTSGASFEVALILLKATMSGLYSLMKWNAGCDPFPAVSGAADINFSSKISPVFRWGLFCHESYTAPLIHSDPVVFFGYLDNGLSWVNSFGKSIFPTSVDKPAKQKKKKIIR</sequence>
<dbReference type="PANTHER" id="PTHR31147">
    <property type="entry name" value="ACYL TRANSFERASE 4"/>
    <property type="match status" value="1"/>
</dbReference>
<dbReference type="InterPro" id="IPR050898">
    <property type="entry name" value="Plant_acyltransferase"/>
</dbReference>
<dbReference type="Pfam" id="PF02458">
    <property type="entry name" value="Transferase"/>
    <property type="match status" value="2"/>
</dbReference>
<dbReference type="EMBL" id="JACGWM010000001">
    <property type="protein sequence ID" value="KAL0396351.1"/>
    <property type="molecule type" value="Genomic_DNA"/>
</dbReference>
<comment type="caution">
    <text evidence="3">The sequence shown here is derived from an EMBL/GenBank/DDBJ whole genome shotgun (WGS) entry which is preliminary data.</text>
</comment>
<name>A0AAW2SUR3_9LAMI</name>
<keyword evidence="2" id="KW-0808">Transferase</keyword>